<name>F4Q005_CACFS</name>
<dbReference type="GeneID" id="14870877"/>
<protein>
    <submittedName>
        <fullName evidence="2">Uncharacterized protein</fullName>
    </submittedName>
</protein>
<dbReference type="SUPFAM" id="SSF52058">
    <property type="entry name" value="L domain-like"/>
    <property type="match status" value="1"/>
</dbReference>
<sequence>MKQRNIRYKLVKKTSQIESEEEDENFRQEFLVAKSRCPIHKDRAPSIGTYNGESMVKQTNQQRFGIALSCKRLFSFVSKYLIKKGAFKLEESEISKQHQHFSNQYCLLGKSINALAIEVSWDADNNKPGWKFLELDHYSKLQSFRSFGLNYLTTLPSADTLFPALCRLKSLTSLDLSPTKLDSARFINKLKNTPLRKLYFYWKDSQFLFNQNDDSDEDTSGWPLTQSLEAVSINSFDVIPKLDRLPKLRHLRIIIDGENDPTDAEIQSMIPSGISKLSFNRPNTAKMSIYNPQVNELLKAINMKQRNIRYKLVKKKSQIDSDTSDVDDDREELKPAKNTRRKIEKVKHVTKRRKNSNNKIDLTDDQSDDSSSNSNSDTSDDDLRPTKTQYQQRKRSSNRFNSNNKRIHLDDDDDESEEEDDDDDDDSEEEEVIQQQIYKEPELKKKLKKDLILICQSLNIKVLTKETKDTIINQIIKTQSDQVEFKRKMIDNNNSLCDFNKGPIEYSLPWPIISRILDLVWTGSNICTCYYSHQLIDTTKPYCPDPFDYYQMWPVFQPLLEQHKESRMKCPMHTYHYLNNIMHPTTNMFARFISESHNDANIWRYQLLGLSKRIYQYLSYKHLTNIELAFGQDTWNHINNKYCPIKAPKVARFRWKPLLISGFKNLTSLNISRANNWNPQLLEHLPPGMIKLLLPWNSKKPIKLNTNIAKTIRISNVHPQIQMPNLHTYHVPYTDYKMSQFDHPKVTKLVDRYNKPEAVIVPPTIDIFKLCEFHYYHNGWNINTLEPKFIKGLGLKVKQLIISCKSEISDKTINLFKQCGFEYQGAKFKGSSIRQFHFIKTKKPTLVIPITNTPEIVEPTTPTVNNSLLPYYLIEKIVRYSWNSYYCTCEGLSSKTKFSFNESQISQHHEHFSNQYCLLGKPINALAIDMDSWASSNNKPNWKFLELDHYSKLQSFQSFGVNYLTTLPSADTLFPALCRLKSLTSLDLSHTKLDSARFINKLKNLPLRKLYFDCKDSQFLFSDQNDDDEDTSGWPLTQSLEAIICHSSF</sequence>
<feature type="compositionally biased region" description="Basic residues" evidence="1">
    <location>
        <begin position="337"/>
        <end position="356"/>
    </location>
</feature>
<gene>
    <name evidence="2" type="ORF">DFA_02659</name>
</gene>
<evidence type="ECO:0000313" key="3">
    <source>
        <dbReference type="Proteomes" id="UP000007797"/>
    </source>
</evidence>
<dbReference type="EMBL" id="GL883017">
    <property type="protein sequence ID" value="EGG18919.1"/>
    <property type="molecule type" value="Genomic_DNA"/>
</dbReference>
<feature type="region of interest" description="Disordered" evidence="1">
    <location>
        <begin position="316"/>
        <end position="430"/>
    </location>
</feature>
<proteinExistence type="predicted"/>
<evidence type="ECO:0000313" key="2">
    <source>
        <dbReference type="EMBL" id="EGG18919.1"/>
    </source>
</evidence>
<evidence type="ECO:0000256" key="1">
    <source>
        <dbReference type="SAM" id="MobiDB-lite"/>
    </source>
</evidence>
<dbReference type="AlphaFoldDB" id="F4Q005"/>
<organism evidence="2 3">
    <name type="scientific">Cavenderia fasciculata</name>
    <name type="common">Slime mold</name>
    <name type="synonym">Dictyostelium fasciculatum</name>
    <dbReference type="NCBI Taxonomy" id="261658"/>
    <lineage>
        <taxon>Eukaryota</taxon>
        <taxon>Amoebozoa</taxon>
        <taxon>Evosea</taxon>
        <taxon>Eumycetozoa</taxon>
        <taxon>Dictyostelia</taxon>
        <taxon>Acytosteliales</taxon>
        <taxon>Cavenderiaceae</taxon>
        <taxon>Cavenderia</taxon>
    </lineage>
</organism>
<dbReference type="RefSeq" id="XP_004357381.1">
    <property type="nucleotide sequence ID" value="XM_004357325.1"/>
</dbReference>
<dbReference type="KEGG" id="dfa:DFA_02659"/>
<accession>F4Q005</accession>
<dbReference type="Proteomes" id="UP000007797">
    <property type="component" value="Unassembled WGS sequence"/>
</dbReference>
<keyword evidence="3" id="KW-1185">Reference proteome</keyword>
<feature type="compositionally biased region" description="Acidic residues" evidence="1">
    <location>
        <begin position="410"/>
        <end position="430"/>
    </location>
</feature>
<reference evidence="3" key="1">
    <citation type="journal article" date="2011" name="Genome Res.">
        <title>Phylogeny-wide analysis of social amoeba genomes highlights ancient origins for complex intercellular communication.</title>
        <authorList>
            <person name="Heidel A.J."/>
            <person name="Lawal H.M."/>
            <person name="Felder M."/>
            <person name="Schilde C."/>
            <person name="Helps N.R."/>
            <person name="Tunggal B."/>
            <person name="Rivero F."/>
            <person name="John U."/>
            <person name="Schleicher M."/>
            <person name="Eichinger L."/>
            <person name="Platzer M."/>
            <person name="Noegel A.A."/>
            <person name="Schaap P."/>
            <person name="Gloeckner G."/>
        </authorList>
    </citation>
    <scope>NUCLEOTIDE SEQUENCE [LARGE SCALE GENOMIC DNA]</scope>
    <source>
        <strain evidence="3">SH3</strain>
    </source>
</reference>